<dbReference type="Pfam" id="PF01650">
    <property type="entry name" value="Peptidase_C13"/>
    <property type="match status" value="1"/>
</dbReference>
<evidence type="ECO:0000313" key="3">
    <source>
        <dbReference type="Proteomes" id="UP001208689"/>
    </source>
</evidence>
<dbReference type="Proteomes" id="UP001208689">
    <property type="component" value="Chromosome"/>
</dbReference>
<organism evidence="2 3">
    <name type="scientific">Candidatus Lokiarchaeum ossiferum</name>
    <dbReference type="NCBI Taxonomy" id="2951803"/>
    <lineage>
        <taxon>Archaea</taxon>
        <taxon>Promethearchaeati</taxon>
        <taxon>Promethearchaeota</taxon>
        <taxon>Promethearchaeia</taxon>
        <taxon>Promethearchaeales</taxon>
        <taxon>Promethearchaeaceae</taxon>
        <taxon>Candidatus Lokiarchaeum</taxon>
    </lineage>
</organism>
<dbReference type="InterPro" id="IPR001096">
    <property type="entry name" value="Peptidase_C13"/>
</dbReference>
<feature type="transmembrane region" description="Helical" evidence="1">
    <location>
        <begin position="539"/>
        <end position="561"/>
    </location>
</feature>
<dbReference type="InterPro" id="IPR013783">
    <property type="entry name" value="Ig-like_fold"/>
</dbReference>
<proteinExistence type="predicted"/>
<gene>
    <name evidence="2" type="ORF">NEF87_003465</name>
</gene>
<keyword evidence="1" id="KW-0472">Membrane</keyword>
<accession>A0ABY6HUS7</accession>
<keyword evidence="1" id="KW-0812">Transmembrane</keyword>
<keyword evidence="1" id="KW-1133">Transmembrane helix</keyword>
<reference evidence="2" key="1">
    <citation type="submission" date="2022-09" db="EMBL/GenBank/DDBJ databases">
        <title>Actin cytoskeleton and complex cell architecture in an #Asgard archaeon.</title>
        <authorList>
            <person name="Ponce Toledo R.I."/>
            <person name="Schleper C."/>
            <person name="Rodrigues Oliveira T."/>
            <person name="Wollweber F."/>
            <person name="Xu J."/>
            <person name="Rittmann S."/>
            <person name="Klingl A."/>
            <person name="Pilhofer M."/>
        </authorList>
    </citation>
    <scope>NUCLEOTIDE SEQUENCE</scope>
    <source>
        <strain evidence="2">B-35</strain>
    </source>
</reference>
<dbReference type="Gene3D" id="3.40.50.1460">
    <property type="match status" value="1"/>
</dbReference>
<keyword evidence="3" id="KW-1185">Reference proteome</keyword>
<dbReference type="EMBL" id="CP104013">
    <property type="protein sequence ID" value="UYP47180.1"/>
    <property type="molecule type" value="Genomic_DNA"/>
</dbReference>
<evidence type="ECO:0008006" key="4">
    <source>
        <dbReference type="Google" id="ProtNLM"/>
    </source>
</evidence>
<evidence type="ECO:0000313" key="2">
    <source>
        <dbReference type="EMBL" id="UYP47180.1"/>
    </source>
</evidence>
<evidence type="ECO:0000256" key="1">
    <source>
        <dbReference type="SAM" id="Phobius"/>
    </source>
</evidence>
<sequence length="566" mass="63120">MNVARLKKTLLLMLIFNSLNILGAITTNNHKDEILFPNQPQSADFYTLNIGAWIIVAGDRESDHDLYYCLEQGCIDVYNKLINLGYSHDDIYFLAGNWDGSLPPNADDVSTRINIEYAVINWASLKVNENKGLGIYLLSHGGYNKMALPGADLSDTQLDSYLSSLEWISDMERSVVIYDACHSGSFIDPLSKEGRIIITSTDIDNRAFENSDDSHGLFSEHFWTALSNGDLLGNCFVYATDCVDLLGINSEQTPLIDDNCDEIGHEVNSYFHSLPNGGDGWDALQITLGKTNLHPEFVVLDKCSLRTYIPEGMEELHLWTILDNNTEIEFVKARIFPEWWEWPTPHVDDDGIAYFTESDFPSLESFDLTLKPEPGINGGKNYSTSIYIPKNPSIFGQGNGTYKILYEAKSKSGQVAKPLVSSVVINENGEAPLDLIPPTVKILNPLSDLAIQGLLNITVEGEDDQALDQIQIVLDGKILETFEMPSYLPYPVETHSLDTFKMKDGIHNLTAIAYDLAGNRQQSSVFINFQNGSILNFDYMPYLIGAAVGIGVFMFGTLLIWTKKKK</sequence>
<name>A0ABY6HUS7_9ARCH</name>
<protein>
    <recommendedName>
        <fullName evidence="4">Caspase family protein</fullName>
    </recommendedName>
</protein>
<dbReference type="Gene3D" id="2.60.40.10">
    <property type="entry name" value="Immunoglobulins"/>
    <property type="match status" value="1"/>
</dbReference>